<evidence type="ECO:0008006" key="5">
    <source>
        <dbReference type="Google" id="ProtNLM"/>
    </source>
</evidence>
<name>A0A2A4G8N1_9FLAO</name>
<dbReference type="Gene3D" id="3.40.50.720">
    <property type="entry name" value="NAD(P)-binding Rossmann-like Domain"/>
    <property type="match status" value="1"/>
</dbReference>
<feature type="domain" description="Gfo/Idh/MocA-like oxidoreductase N-terminal" evidence="1">
    <location>
        <begin position="96"/>
        <end position="230"/>
    </location>
</feature>
<proteinExistence type="predicted"/>
<dbReference type="AlphaFoldDB" id="A0A2A4G8N1"/>
<accession>A0A2A4G8N1</accession>
<dbReference type="Proteomes" id="UP000219559">
    <property type="component" value="Unassembled WGS sequence"/>
</dbReference>
<dbReference type="InterPro" id="IPR000683">
    <property type="entry name" value="Gfo/Idh/MocA-like_OxRdtase_N"/>
</dbReference>
<gene>
    <name evidence="3" type="ORF">B7P33_06260</name>
</gene>
<organism evidence="3 4">
    <name type="scientific">Sediminicola luteus</name>
    <dbReference type="NCBI Taxonomy" id="319238"/>
    <lineage>
        <taxon>Bacteria</taxon>
        <taxon>Pseudomonadati</taxon>
        <taxon>Bacteroidota</taxon>
        <taxon>Flavobacteriia</taxon>
        <taxon>Flavobacteriales</taxon>
        <taxon>Flavobacteriaceae</taxon>
        <taxon>Sediminicola</taxon>
    </lineage>
</organism>
<dbReference type="Gene3D" id="3.30.360.10">
    <property type="entry name" value="Dihydrodipicolinate Reductase, domain 2"/>
    <property type="match status" value="1"/>
</dbReference>
<dbReference type="Pfam" id="PF02894">
    <property type="entry name" value="GFO_IDH_MocA_C"/>
    <property type="match status" value="1"/>
</dbReference>
<dbReference type="InterPro" id="IPR004104">
    <property type="entry name" value="Gfo/Idh/MocA-like_OxRdtase_C"/>
</dbReference>
<dbReference type="PANTHER" id="PTHR43818:SF5">
    <property type="entry name" value="OXIDOREDUCTASE FAMILY PROTEIN"/>
    <property type="match status" value="1"/>
</dbReference>
<feature type="domain" description="Gfo/Idh/MocA-like oxidoreductase C-terminal" evidence="2">
    <location>
        <begin position="243"/>
        <end position="513"/>
    </location>
</feature>
<reference evidence="3 4" key="1">
    <citation type="submission" date="2017-04" db="EMBL/GenBank/DDBJ databases">
        <title>A new member of the family Flavobacteriaceae isolated from ascidians.</title>
        <authorList>
            <person name="Chen L."/>
        </authorList>
    </citation>
    <scope>NUCLEOTIDE SEQUENCE [LARGE SCALE GENOMIC DNA]</scope>
    <source>
        <strain evidence="3 4">HQA918</strain>
    </source>
</reference>
<comment type="caution">
    <text evidence="3">The sequence shown here is derived from an EMBL/GenBank/DDBJ whole genome shotgun (WGS) entry which is preliminary data.</text>
</comment>
<evidence type="ECO:0000259" key="1">
    <source>
        <dbReference type="Pfam" id="PF01408"/>
    </source>
</evidence>
<dbReference type="SUPFAM" id="SSF55347">
    <property type="entry name" value="Glyceraldehyde-3-phosphate dehydrogenase-like, C-terminal domain"/>
    <property type="match status" value="1"/>
</dbReference>
<protein>
    <recommendedName>
        <fullName evidence="5">Oxidoreductase</fullName>
    </recommendedName>
</protein>
<dbReference type="OrthoDB" id="726883at2"/>
<dbReference type="InterPro" id="IPR036291">
    <property type="entry name" value="NAD(P)-bd_dom_sf"/>
</dbReference>
<dbReference type="InterPro" id="IPR050463">
    <property type="entry name" value="Gfo/Idh/MocA_oxidrdct_glycsds"/>
</dbReference>
<dbReference type="GO" id="GO:0000166">
    <property type="term" value="F:nucleotide binding"/>
    <property type="evidence" value="ECO:0007669"/>
    <property type="project" value="InterPro"/>
</dbReference>
<keyword evidence="4" id="KW-1185">Reference proteome</keyword>
<evidence type="ECO:0000259" key="2">
    <source>
        <dbReference type="Pfam" id="PF02894"/>
    </source>
</evidence>
<dbReference type="SUPFAM" id="SSF51735">
    <property type="entry name" value="NAD(P)-binding Rossmann-fold domains"/>
    <property type="match status" value="1"/>
</dbReference>
<dbReference type="RefSeq" id="WP_097440050.1">
    <property type="nucleotide sequence ID" value="NZ_KZ300476.1"/>
</dbReference>
<dbReference type="PANTHER" id="PTHR43818">
    <property type="entry name" value="BCDNA.GH03377"/>
    <property type="match status" value="1"/>
</dbReference>
<evidence type="ECO:0000313" key="4">
    <source>
        <dbReference type="Proteomes" id="UP000219559"/>
    </source>
</evidence>
<evidence type="ECO:0000313" key="3">
    <source>
        <dbReference type="EMBL" id="PCE64771.1"/>
    </source>
</evidence>
<sequence>MSISPNNESGTSNKRRDLIKSLASLPVLGALGVGYWQHTRYTKKTEATYDIVKELGLSSEPAFKDYSAPGTGSTDTIRLGIIGAGSRSNALLHHLGFATENDAKQWSDDKKNNWLAYGDLNVVLTAVCEVFDSRAENTMAKALFSVKDAQGEQRKHKPKRYTYYQDLLEDDQVDAVIIATPDHWHAPMTIAAIQAGKHVYCEKGPSHSEAETFELERVVRASDKVYQLGHQIRHNPIYPYAADLVKQGVLGEVNLVEVTTNRNSAHGAWVRHLKNGKPKAGDLNSIDWKQWLGDSPEVPFSIDRYYNWTKYWDYSTGLLGQLFSHEFDAANGVLHCGIPESVVCSGGIYYYQDGREIPDLMQVVLEYPHRKMTMIYSATLANSKNRGRVIMGRDASMEIGKGLSITPDGSSEKYKQLLADKKIAKNEPMLSVGLGKKSSTDANSGATASYYEERGLTSVNVGGVSRDVTHLHLREWINAIRYGSPVSCGIDRAFEEAVTIQMAKKAYLEKRQVRWDAKTKTIV</sequence>
<dbReference type="EMBL" id="NBWU01000002">
    <property type="protein sequence ID" value="PCE64771.1"/>
    <property type="molecule type" value="Genomic_DNA"/>
</dbReference>
<dbReference type="Pfam" id="PF01408">
    <property type="entry name" value="GFO_IDH_MocA"/>
    <property type="match status" value="1"/>
</dbReference>